<dbReference type="EMBL" id="KQ964260">
    <property type="protein sequence ID" value="KXJ87886.1"/>
    <property type="molecule type" value="Genomic_DNA"/>
</dbReference>
<dbReference type="AlphaFoldDB" id="A0A136ISY9"/>
<dbReference type="PROSITE" id="PS51820">
    <property type="entry name" value="PA14"/>
    <property type="match status" value="1"/>
</dbReference>
<dbReference type="InterPro" id="IPR037524">
    <property type="entry name" value="PA14/GLEYA"/>
</dbReference>
<evidence type="ECO:0000313" key="4">
    <source>
        <dbReference type="Proteomes" id="UP000070501"/>
    </source>
</evidence>
<feature type="signal peptide" evidence="1">
    <location>
        <begin position="1"/>
        <end position="18"/>
    </location>
</feature>
<evidence type="ECO:0000256" key="1">
    <source>
        <dbReference type="SAM" id="SignalP"/>
    </source>
</evidence>
<reference evidence="4" key="1">
    <citation type="submission" date="2016-02" db="EMBL/GenBank/DDBJ databases">
        <title>Draft genome sequence of Microdochium bolleyi, a fungal endophyte of beachgrass.</title>
        <authorList>
            <consortium name="DOE Joint Genome Institute"/>
            <person name="David A.S."/>
            <person name="May G."/>
            <person name="Haridas S."/>
            <person name="Lim J."/>
            <person name="Wang M."/>
            <person name="Labutti K."/>
            <person name="Lipzen A."/>
            <person name="Barry K."/>
            <person name="Grigoriev I.V."/>
        </authorList>
    </citation>
    <scope>NUCLEOTIDE SEQUENCE [LARGE SCALE GENOMIC DNA]</scope>
    <source>
        <strain evidence="4">J235TASD1</strain>
    </source>
</reference>
<keyword evidence="4" id="KW-1185">Reference proteome</keyword>
<dbReference type="InterPro" id="IPR018871">
    <property type="entry name" value="GLEYA_adhesin_domain"/>
</dbReference>
<dbReference type="Gene3D" id="2.60.120.1560">
    <property type="match status" value="1"/>
</dbReference>
<keyword evidence="1" id="KW-0732">Signal</keyword>
<proteinExistence type="predicted"/>
<gene>
    <name evidence="3" type="ORF">Micbo1qcDRAFT_207648</name>
</gene>
<evidence type="ECO:0000259" key="2">
    <source>
        <dbReference type="PROSITE" id="PS51820"/>
    </source>
</evidence>
<protein>
    <submittedName>
        <fullName evidence="3">GLEYA domain-domain-containing protein</fullName>
    </submittedName>
</protein>
<sequence>MRASSNIVPLLLPLAAYAAPAPAPQGGILNPLICLLNNLLVGLRNDPLATPYCSSVLGIQPRTVSAAVGITVAPTITSTVNVGGATATLTIGRTVTAGTVTSTTTATTTVTSTVRSTTSVSTITCLDAAYTAPVGRRAIENDAPELEKRQSAGVSVIVTPTIIAPSAQPAQVSQACSCLGLTTNTITVTPTIVAGATVTSLATVNLGAGTTITLTLDTTTTSTVVSTSTTTATTTTTQNVVGTNIANPLGLQFKRYTHDFSAFDNSADFNVAYFKAQTPVATGFSPSPRISSPGWPFGGSTMSIGGQDFDGDDAAIIYQGFYVARATGDHTFSSSGDTIDNWGYFWSGNTAYSTYSDLNFNFRSVRVDGAPYTGGTQTVQMNQGDAIPVAWLWANGGGAGQSDFTVSVGGSGGTGGGGNFVPACSPGTFN</sequence>
<dbReference type="OrthoDB" id="4388755at2759"/>
<dbReference type="InParanoid" id="A0A136ISY9"/>
<feature type="domain" description="PA14" evidence="2">
    <location>
        <begin position="264"/>
        <end position="425"/>
    </location>
</feature>
<dbReference type="Proteomes" id="UP000070501">
    <property type="component" value="Unassembled WGS sequence"/>
</dbReference>
<name>A0A136ISY9_9PEZI</name>
<dbReference type="Pfam" id="PF10528">
    <property type="entry name" value="GLEYA"/>
    <property type="match status" value="1"/>
</dbReference>
<evidence type="ECO:0000313" key="3">
    <source>
        <dbReference type="EMBL" id="KXJ87886.1"/>
    </source>
</evidence>
<organism evidence="3 4">
    <name type="scientific">Microdochium bolleyi</name>
    <dbReference type="NCBI Taxonomy" id="196109"/>
    <lineage>
        <taxon>Eukaryota</taxon>
        <taxon>Fungi</taxon>
        <taxon>Dikarya</taxon>
        <taxon>Ascomycota</taxon>
        <taxon>Pezizomycotina</taxon>
        <taxon>Sordariomycetes</taxon>
        <taxon>Xylariomycetidae</taxon>
        <taxon>Xylariales</taxon>
        <taxon>Microdochiaceae</taxon>
        <taxon>Microdochium</taxon>
    </lineage>
</organism>
<feature type="chain" id="PRO_5007293097" evidence="1">
    <location>
        <begin position="19"/>
        <end position="430"/>
    </location>
</feature>
<accession>A0A136ISY9</accession>